<comment type="subcellular location">
    <subcellularLocation>
        <location evidence="12">Cytoplasm</location>
    </subcellularLocation>
</comment>
<gene>
    <name evidence="12" type="primary">fabH</name>
    <name evidence="15" type="ORF">KIH39_00360</name>
</gene>
<evidence type="ECO:0000256" key="4">
    <source>
        <dbReference type="ARBA" id="ARBA00022516"/>
    </source>
</evidence>
<dbReference type="GO" id="GO:0005737">
    <property type="term" value="C:cytoplasm"/>
    <property type="evidence" value="ECO:0007669"/>
    <property type="project" value="UniProtKB-SubCell"/>
</dbReference>
<comment type="pathway">
    <text evidence="1 12">Lipid metabolism; fatty acid biosynthesis.</text>
</comment>
<dbReference type="EC" id="2.3.1.180" evidence="3 12"/>
<dbReference type="Pfam" id="PF08541">
    <property type="entry name" value="ACP_syn_III_C"/>
    <property type="match status" value="1"/>
</dbReference>
<evidence type="ECO:0000256" key="12">
    <source>
        <dbReference type="HAMAP-Rule" id="MF_01815"/>
    </source>
</evidence>
<comment type="caution">
    <text evidence="12">Lacks conserved residue(s) required for the propagation of feature annotation.</text>
</comment>
<evidence type="ECO:0000256" key="1">
    <source>
        <dbReference type="ARBA" id="ARBA00005194"/>
    </source>
</evidence>
<name>A0A8E6BBD4_9BACT</name>
<evidence type="ECO:0000256" key="2">
    <source>
        <dbReference type="ARBA" id="ARBA00008642"/>
    </source>
</evidence>
<evidence type="ECO:0000256" key="7">
    <source>
        <dbReference type="ARBA" id="ARBA00023098"/>
    </source>
</evidence>
<dbReference type="InterPro" id="IPR004655">
    <property type="entry name" value="FabH"/>
</dbReference>
<feature type="active site" evidence="12">
    <location>
        <position position="253"/>
    </location>
</feature>
<dbReference type="Pfam" id="PF08545">
    <property type="entry name" value="ACP_syn_III"/>
    <property type="match status" value="1"/>
</dbReference>
<feature type="domain" description="Beta-ketoacyl-[acyl-carrier-protein] synthase III N-terminal" evidence="14">
    <location>
        <begin position="110"/>
        <end position="189"/>
    </location>
</feature>
<proteinExistence type="inferred from homology"/>
<dbReference type="FunFam" id="3.40.47.10:FF:000004">
    <property type="entry name" value="3-oxoacyl-[acyl-carrier-protein] synthase 3"/>
    <property type="match status" value="1"/>
</dbReference>
<keyword evidence="6 12" id="KW-0276">Fatty acid metabolism</keyword>
<feature type="active site" evidence="12">
    <location>
        <position position="116"/>
    </location>
</feature>
<keyword evidence="7 12" id="KW-0443">Lipid metabolism</keyword>
<evidence type="ECO:0000313" key="15">
    <source>
        <dbReference type="EMBL" id="QVL34802.1"/>
    </source>
</evidence>
<comment type="similarity">
    <text evidence="2 12">Belongs to the thiolase-like superfamily. FabH family.</text>
</comment>
<comment type="domain">
    <text evidence="12">The last Arg residue of the ACP-binding site is essential for the weak association between ACP/AcpP and FabH.</text>
</comment>
<dbReference type="AlphaFoldDB" id="A0A8E6BBD4"/>
<protein>
    <recommendedName>
        <fullName evidence="3 12">Beta-ketoacyl-[acyl-carrier-protein] synthase III</fullName>
        <shortName evidence="12">Beta-ketoacyl-ACP synthase III</shortName>
        <shortName evidence="12">KAS III</shortName>
        <ecNumber evidence="3 12">2.3.1.180</ecNumber>
    </recommendedName>
    <alternativeName>
        <fullName evidence="12">3-oxoacyl-[acyl-carrier-protein] synthase 3</fullName>
    </alternativeName>
    <alternativeName>
        <fullName evidence="12">3-oxoacyl-[acyl-carrier-protein] synthase III</fullName>
    </alternativeName>
</protein>
<evidence type="ECO:0000256" key="9">
    <source>
        <dbReference type="ARBA" id="ARBA00023268"/>
    </source>
</evidence>
<keyword evidence="9 12" id="KW-0511">Multifunctional enzyme</keyword>
<keyword evidence="4 12" id="KW-0444">Lipid biosynthesis</keyword>
<feature type="active site" evidence="12">
    <location>
        <position position="283"/>
    </location>
</feature>
<dbReference type="PANTHER" id="PTHR43091">
    <property type="entry name" value="3-OXOACYL-[ACYL-CARRIER-PROTEIN] SYNTHASE"/>
    <property type="match status" value="1"/>
</dbReference>
<dbReference type="HAMAP" id="MF_01815">
    <property type="entry name" value="FabH"/>
    <property type="match status" value="1"/>
</dbReference>
<dbReference type="CDD" id="cd00830">
    <property type="entry name" value="KAS_III"/>
    <property type="match status" value="1"/>
</dbReference>
<keyword evidence="5 12" id="KW-0808">Transferase</keyword>
<keyword evidence="10 12" id="KW-0012">Acyltransferase</keyword>
<evidence type="ECO:0000256" key="6">
    <source>
        <dbReference type="ARBA" id="ARBA00022832"/>
    </source>
</evidence>
<sequence>MTGEYRSALVGTGCQLPGRVFTNDEFVATIDTSDEWIRTRTGIRERRFALPSETASSLGIEAARKALENCQLTGNDLDLIICATVTPDMMTPATACLLQSALKCRHIPSFDLTAACTGFLYGMSVADQFIRTGTCRNVLVVGTEILSRAIDFSDRNSCILFGDGAGAVILQATKEPNRGIRSVNLFADGERQRFIQVPGMATITQPGEQPIKYLQMNGREVFKFAVQRMVELIHHANEEAAKLGTHISMLIPHQVNQRIIDAALESTGFPADRVMVNLDRYGNTSAASVPIALDEAIREGRAKKGDTVLLVAFGGGLTWGSSVVTL</sequence>
<dbReference type="UniPathway" id="UPA00094"/>
<comment type="subunit">
    <text evidence="12">Homodimer.</text>
</comment>
<dbReference type="SUPFAM" id="SSF53901">
    <property type="entry name" value="Thiolase-like"/>
    <property type="match status" value="1"/>
</dbReference>
<dbReference type="NCBIfam" id="TIGR00747">
    <property type="entry name" value="fabH"/>
    <property type="match status" value="1"/>
</dbReference>
<keyword evidence="12" id="KW-0963">Cytoplasm</keyword>
<keyword evidence="16" id="KW-1185">Reference proteome</keyword>
<accession>A0A8E6BBD4</accession>
<evidence type="ECO:0000256" key="8">
    <source>
        <dbReference type="ARBA" id="ARBA00023160"/>
    </source>
</evidence>
<comment type="function">
    <text evidence="12">Catalyzes the condensation reaction of fatty acid synthesis by the addition to an acyl acceptor of two carbons from malonyl-ACP. Catalyzes the first condensation reaction which initiates fatty acid synthesis and may therefore play a role in governing the total rate of fatty acid production. Possesses both acetoacetyl-ACP synthase and acetyl transacylase activities. Its substrate specificity determines the biosynthesis of branched-chain and/or straight-chain of fatty acids.</text>
</comment>
<organism evidence="15 16">
    <name type="scientific">Telmatocola sphagniphila</name>
    <dbReference type="NCBI Taxonomy" id="1123043"/>
    <lineage>
        <taxon>Bacteria</taxon>
        <taxon>Pseudomonadati</taxon>
        <taxon>Planctomycetota</taxon>
        <taxon>Planctomycetia</taxon>
        <taxon>Gemmatales</taxon>
        <taxon>Gemmataceae</taxon>
    </lineage>
</organism>
<dbReference type="InterPro" id="IPR013751">
    <property type="entry name" value="ACP_syn_III_N"/>
</dbReference>
<dbReference type="EMBL" id="CP074694">
    <property type="protein sequence ID" value="QVL34802.1"/>
    <property type="molecule type" value="Genomic_DNA"/>
</dbReference>
<evidence type="ECO:0000256" key="11">
    <source>
        <dbReference type="ARBA" id="ARBA00051096"/>
    </source>
</evidence>
<dbReference type="Gene3D" id="3.40.47.10">
    <property type="match status" value="1"/>
</dbReference>
<dbReference type="KEGG" id="tsph:KIH39_00360"/>
<dbReference type="GO" id="GO:0006633">
    <property type="term" value="P:fatty acid biosynthetic process"/>
    <property type="evidence" value="ECO:0007669"/>
    <property type="project" value="UniProtKB-UniRule"/>
</dbReference>
<keyword evidence="8 12" id="KW-0275">Fatty acid biosynthesis</keyword>
<dbReference type="PANTHER" id="PTHR43091:SF1">
    <property type="entry name" value="BETA-KETOACYL-[ACYL-CARRIER-PROTEIN] SYNTHASE III, CHLOROPLASTIC"/>
    <property type="match status" value="1"/>
</dbReference>
<reference evidence="15" key="1">
    <citation type="submission" date="2021-05" db="EMBL/GenBank/DDBJ databases">
        <title>Complete genome sequence of the cellulolytic planctomycete Telmatocola sphagniphila SP2T and characterization of the first cellulase from planctomycetes.</title>
        <authorList>
            <person name="Rakitin A.L."/>
            <person name="Beletsky A.V."/>
            <person name="Naumoff D.G."/>
            <person name="Kulichevskaya I.S."/>
            <person name="Mardanov A.V."/>
            <person name="Ravin N.V."/>
            <person name="Dedysh S.N."/>
        </authorList>
    </citation>
    <scope>NUCLEOTIDE SEQUENCE</scope>
    <source>
        <strain evidence="15">SP2T</strain>
    </source>
</reference>
<dbReference type="Proteomes" id="UP000676194">
    <property type="component" value="Chromosome"/>
</dbReference>
<comment type="catalytic activity">
    <reaction evidence="11">
        <text>malonyl-[ACP] + acetyl-CoA + H(+) = 3-oxobutanoyl-[ACP] + CO2 + CoA</text>
        <dbReference type="Rhea" id="RHEA:12080"/>
        <dbReference type="Rhea" id="RHEA-COMP:9623"/>
        <dbReference type="Rhea" id="RHEA-COMP:9625"/>
        <dbReference type="ChEBI" id="CHEBI:15378"/>
        <dbReference type="ChEBI" id="CHEBI:16526"/>
        <dbReference type="ChEBI" id="CHEBI:57287"/>
        <dbReference type="ChEBI" id="CHEBI:57288"/>
        <dbReference type="ChEBI" id="CHEBI:78449"/>
        <dbReference type="ChEBI" id="CHEBI:78450"/>
        <dbReference type="EC" id="2.3.1.180"/>
    </reaction>
    <physiologicalReaction direction="left-to-right" evidence="11">
        <dbReference type="Rhea" id="RHEA:12081"/>
    </physiologicalReaction>
</comment>
<evidence type="ECO:0000313" key="16">
    <source>
        <dbReference type="Proteomes" id="UP000676194"/>
    </source>
</evidence>
<dbReference type="NCBIfam" id="NF006829">
    <property type="entry name" value="PRK09352.1"/>
    <property type="match status" value="1"/>
</dbReference>
<evidence type="ECO:0000259" key="13">
    <source>
        <dbReference type="Pfam" id="PF08541"/>
    </source>
</evidence>
<dbReference type="GO" id="GO:0033818">
    <property type="term" value="F:beta-ketoacyl-acyl-carrier-protein synthase III activity"/>
    <property type="evidence" value="ECO:0007669"/>
    <property type="project" value="UniProtKB-UniRule"/>
</dbReference>
<dbReference type="InterPro" id="IPR016039">
    <property type="entry name" value="Thiolase-like"/>
</dbReference>
<evidence type="ECO:0000256" key="10">
    <source>
        <dbReference type="ARBA" id="ARBA00023315"/>
    </source>
</evidence>
<dbReference type="GO" id="GO:0004315">
    <property type="term" value="F:3-oxoacyl-[acyl-carrier-protein] synthase activity"/>
    <property type="evidence" value="ECO:0007669"/>
    <property type="project" value="InterPro"/>
</dbReference>
<evidence type="ECO:0000256" key="5">
    <source>
        <dbReference type="ARBA" id="ARBA00022679"/>
    </source>
</evidence>
<evidence type="ECO:0000256" key="3">
    <source>
        <dbReference type="ARBA" id="ARBA00012333"/>
    </source>
</evidence>
<evidence type="ECO:0000259" key="14">
    <source>
        <dbReference type="Pfam" id="PF08545"/>
    </source>
</evidence>
<dbReference type="InterPro" id="IPR013747">
    <property type="entry name" value="ACP_syn_III_C"/>
</dbReference>
<feature type="domain" description="Beta-ketoacyl-[acyl-carrier-protein] synthase III C-terminal" evidence="13">
    <location>
        <begin position="245"/>
        <end position="325"/>
    </location>
</feature>